<sequence length="151" mass="17160">MENLDEKLLQAALGEKRFSPDQQRHYLGTFSERMVLSVLLEDGSKSQVMDYISNQIASLKDIYDSLAVKIASHLDSQAQMFYMKLAKEHGLLATIVEEKASTSPFALIIHSNHAVDREETDVSTLLKNMDTLKDPHENARQNSSFWSKLFK</sequence>
<dbReference type="InterPro" id="IPR029064">
    <property type="entry name" value="Ribosomal_eL30-like_sf"/>
</dbReference>
<evidence type="ECO:0008006" key="3">
    <source>
        <dbReference type="Google" id="ProtNLM"/>
    </source>
</evidence>
<protein>
    <recommendedName>
        <fullName evidence="3">DUF1694 domain-containing protein</fullName>
    </recommendedName>
</protein>
<evidence type="ECO:0000313" key="1">
    <source>
        <dbReference type="EMBL" id="EHI69816.1"/>
    </source>
</evidence>
<dbReference type="Gene3D" id="3.30.1330.30">
    <property type="match status" value="1"/>
</dbReference>
<dbReference type="SUPFAM" id="SSF160515">
    <property type="entry name" value="YueI-like"/>
    <property type="match status" value="1"/>
</dbReference>
<name>G5K418_9STRE</name>
<keyword evidence="2" id="KW-1185">Reference proteome</keyword>
<reference evidence="1 2" key="1">
    <citation type="journal article" date="2014" name="Int. J. Syst. Evol. Microbiol.">
        <title>Phylogenomics and the dynamic genome evolution of the genus Streptococcus.</title>
        <authorList>
            <consortium name="The Broad Institute Genome Sequencing Platform"/>
            <person name="Richards V.P."/>
            <person name="Palmer S.R."/>
            <person name="Pavinski Bitar P.D."/>
            <person name="Qin X."/>
            <person name="Weinstock G.M."/>
            <person name="Highlander S.K."/>
            <person name="Town C.D."/>
            <person name="Burne R.A."/>
            <person name="Stanhope M.J."/>
        </authorList>
    </citation>
    <scope>NUCLEOTIDE SEQUENCE [LARGE SCALE GENOMIC DNA]</scope>
    <source>
        <strain evidence="1 2">707-05</strain>
    </source>
</reference>
<dbReference type="eggNOG" id="COG5506">
    <property type="taxonomic scope" value="Bacteria"/>
</dbReference>
<dbReference type="Proteomes" id="UP000003330">
    <property type="component" value="Unassembled WGS sequence"/>
</dbReference>
<dbReference type="Pfam" id="PF07997">
    <property type="entry name" value="DUF1694"/>
    <property type="match status" value="1"/>
</dbReference>
<dbReference type="InterPro" id="IPR012543">
    <property type="entry name" value="DUF1694"/>
</dbReference>
<dbReference type="AlphaFoldDB" id="G5K418"/>
<dbReference type="STRING" id="764299.STRIC_1542"/>
<dbReference type="PIRSF" id="PIRSF034303">
    <property type="entry name" value="DUF1694"/>
    <property type="match status" value="1"/>
</dbReference>
<evidence type="ECO:0000313" key="2">
    <source>
        <dbReference type="Proteomes" id="UP000003330"/>
    </source>
</evidence>
<dbReference type="RefSeq" id="WP_008089394.1">
    <property type="nucleotide sequence ID" value="NZ_AEUX02000006.1"/>
</dbReference>
<gene>
    <name evidence="1" type="ORF">STRIC_1542</name>
</gene>
<proteinExistence type="predicted"/>
<organism evidence="1 2">
    <name type="scientific">Streptococcus ictaluri 707-05</name>
    <dbReference type="NCBI Taxonomy" id="764299"/>
    <lineage>
        <taxon>Bacteria</taxon>
        <taxon>Bacillati</taxon>
        <taxon>Bacillota</taxon>
        <taxon>Bacilli</taxon>
        <taxon>Lactobacillales</taxon>
        <taxon>Streptococcaceae</taxon>
        <taxon>Streptococcus</taxon>
    </lineage>
</organism>
<dbReference type="OrthoDB" id="95278at2"/>
<accession>G5K418</accession>
<comment type="caution">
    <text evidence="1">The sequence shown here is derived from an EMBL/GenBank/DDBJ whole genome shotgun (WGS) entry which is preliminary data.</text>
</comment>
<dbReference type="EMBL" id="AEUX02000006">
    <property type="protein sequence ID" value="EHI69816.1"/>
    <property type="molecule type" value="Genomic_DNA"/>
</dbReference>